<proteinExistence type="predicted"/>
<sequence>MDHTLQIQHSCFVVVGRHLVILSSSFAGDYHPVKAGPSFHGDHHSRTDIHFHPTRISLAFSVRTDRELRHDSAKLAASNRCREILLPIAKK</sequence>
<evidence type="ECO:0000313" key="1">
    <source>
        <dbReference type="EMBL" id="MQM32246.1"/>
    </source>
</evidence>
<reference evidence="1 2" key="1">
    <citation type="submission" date="2017-09" db="EMBL/GenBank/DDBJ databases">
        <title>Metagenomic Analysis Reveals Denitrifying Candidatus Accumulibacter and Flanking Population as a Source of N2O.</title>
        <authorList>
            <person name="Gao H."/>
            <person name="Mao Y."/>
            <person name="Zhao X."/>
            <person name="Liu W.-T."/>
            <person name="Zhang T."/>
            <person name="Wells G."/>
        </authorList>
    </citation>
    <scope>NUCLEOTIDE SEQUENCE [LARGE SCALE GENOMIC DNA]</scope>
    <source>
        <strain evidence="1">CANDO_2_IC</strain>
    </source>
</reference>
<evidence type="ECO:0000313" key="2">
    <source>
        <dbReference type="Proteomes" id="UP000342300"/>
    </source>
</evidence>
<dbReference type="Proteomes" id="UP000342300">
    <property type="component" value="Unassembled WGS sequence"/>
</dbReference>
<accession>A0A6A7RZ36</accession>
<name>A0A6A7RZ36_9PROT</name>
<comment type="caution">
    <text evidence="1">The sequence shown here is derived from an EMBL/GenBank/DDBJ whole genome shotgun (WGS) entry which is preliminary data.</text>
</comment>
<dbReference type="EMBL" id="PDHS01000474">
    <property type="protein sequence ID" value="MQM32246.1"/>
    <property type="molecule type" value="Genomic_DNA"/>
</dbReference>
<protein>
    <submittedName>
        <fullName evidence="1">Uncharacterized protein</fullName>
    </submittedName>
</protein>
<gene>
    <name evidence="1" type="ORF">CRU78_17765</name>
</gene>
<dbReference type="AlphaFoldDB" id="A0A6A7RZ36"/>
<organism evidence="1 2">
    <name type="scientific">Candidatus Accumulibacter phosphatis</name>
    <dbReference type="NCBI Taxonomy" id="327160"/>
    <lineage>
        <taxon>Bacteria</taxon>
        <taxon>Pseudomonadati</taxon>
        <taxon>Pseudomonadota</taxon>
        <taxon>Betaproteobacteria</taxon>
        <taxon>Candidatus Accumulibacter</taxon>
    </lineage>
</organism>